<protein>
    <submittedName>
        <fullName evidence="2">Uncharacterized protein</fullName>
    </submittedName>
</protein>
<keyword evidence="3" id="KW-1185">Reference proteome</keyword>
<organism evidence="2 3">
    <name type="scientific">Petrolisthes cinctipes</name>
    <name type="common">Flat porcelain crab</name>
    <dbReference type="NCBI Taxonomy" id="88211"/>
    <lineage>
        <taxon>Eukaryota</taxon>
        <taxon>Metazoa</taxon>
        <taxon>Ecdysozoa</taxon>
        <taxon>Arthropoda</taxon>
        <taxon>Crustacea</taxon>
        <taxon>Multicrustacea</taxon>
        <taxon>Malacostraca</taxon>
        <taxon>Eumalacostraca</taxon>
        <taxon>Eucarida</taxon>
        <taxon>Decapoda</taxon>
        <taxon>Pleocyemata</taxon>
        <taxon>Anomura</taxon>
        <taxon>Galatheoidea</taxon>
        <taxon>Porcellanidae</taxon>
        <taxon>Petrolisthes</taxon>
    </lineage>
</organism>
<name>A0AAE1EZ79_PETCI</name>
<keyword evidence="1" id="KW-0472">Membrane</keyword>
<reference evidence="2" key="1">
    <citation type="submission" date="2023-10" db="EMBL/GenBank/DDBJ databases">
        <title>Genome assemblies of two species of porcelain crab, Petrolisthes cinctipes and Petrolisthes manimaculis (Anomura: Porcellanidae).</title>
        <authorList>
            <person name="Angst P."/>
        </authorList>
    </citation>
    <scope>NUCLEOTIDE SEQUENCE</scope>
    <source>
        <strain evidence="2">PB745_01</strain>
        <tissue evidence="2">Gill</tissue>
    </source>
</reference>
<sequence>MAIMTKTQATSTHSPFILLVSPFPWVPSPQISRAMELSFLVFFSWPPRSMALLFSARLLMAPFHLVLSFFPTRLLMALFHMSLSSQHGPLHPLLCPSFHGPFHPPLALSSLSCALLFMVFPPLALSNLSYALLFLVLSPHDDPTLTA</sequence>
<feature type="transmembrane region" description="Helical" evidence="1">
    <location>
        <begin position="50"/>
        <end position="70"/>
    </location>
</feature>
<evidence type="ECO:0000256" key="1">
    <source>
        <dbReference type="SAM" id="Phobius"/>
    </source>
</evidence>
<dbReference type="AlphaFoldDB" id="A0AAE1EZ79"/>
<proteinExistence type="predicted"/>
<feature type="transmembrane region" description="Helical" evidence="1">
    <location>
        <begin position="113"/>
        <end position="137"/>
    </location>
</feature>
<evidence type="ECO:0000313" key="2">
    <source>
        <dbReference type="EMBL" id="KAK3863748.1"/>
    </source>
</evidence>
<dbReference type="Proteomes" id="UP001286313">
    <property type="component" value="Unassembled WGS sequence"/>
</dbReference>
<dbReference type="EMBL" id="JAWQEG010003945">
    <property type="protein sequence ID" value="KAK3863748.1"/>
    <property type="molecule type" value="Genomic_DNA"/>
</dbReference>
<accession>A0AAE1EZ79</accession>
<keyword evidence="1" id="KW-1133">Transmembrane helix</keyword>
<gene>
    <name evidence="2" type="ORF">Pcinc_030505</name>
</gene>
<keyword evidence="1" id="KW-0812">Transmembrane</keyword>
<comment type="caution">
    <text evidence="2">The sequence shown here is derived from an EMBL/GenBank/DDBJ whole genome shotgun (WGS) entry which is preliminary data.</text>
</comment>
<evidence type="ECO:0000313" key="3">
    <source>
        <dbReference type="Proteomes" id="UP001286313"/>
    </source>
</evidence>